<evidence type="ECO:0000313" key="2">
    <source>
        <dbReference type="Proteomes" id="UP000321222"/>
    </source>
</evidence>
<dbReference type="Proteomes" id="UP000321222">
    <property type="component" value="Chromosome"/>
</dbReference>
<sequence>MATTRKLMTLFSKYGIDEKQRHELIYAWTSGRTQSSKDLLSIEIDELCEKLDNDYRYRTNLDANTELAKRKLRSEVLTIAQRTGIHNPNDWKVFNRFMLNSSILKKRLNEYELDELERLVKQFRGIESNYSRSAAKAGTKAYFHSKGLPKPNFN</sequence>
<keyword evidence="2" id="KW-1185">Reference proteome</keyword>
<evidence type="ECO:0000313" key="1">
    <source>
        <dbReference type="EMBL" id="QEE51062.1"/>
    </source>
</evidence>
<accession>A0A5B9G0V6</accession>
<proteinExistence type="predicted"/>
<reference evidence="1 2" key="1">
    <citation type="submission" date="2019-08" db="EMBL/GenBank/DDBJ databases">
        <title>Flavobacterium alkalisoli sp. nov., isolated from rhizosphere soil of Suaeda salsa.</title>
        <authorList>
            <person name="Sun J.-Q."/>
            <person name="Xu L."/>
        </authorList>
    </citation>
    <scope>NUCLEOTIDE SEQUENCE [LARGE SCALE GENOMIC DNA]</scope>
    <source>
        <strain evidence="1 2">XS-5</strain>
    </source>
</reference>
<dbReference type="OrthoDB" id="1451383at2"/>
<dbReference type="RefSeq" id="WP_147584501.1">
    <property type="nucleotide sequence ID" value="NZ_CP042831.1"/>
</dbReference>
<protein>
    <submittedName>
        <fullName evidence="1">Uncharacterized protein</fullName>
    </submittedName>
</protein>
<dbReference type="EMBL" id="CP042831">
    <property type="protein sequence ID" value="QEE51062.1"/>
    <property type="molecule type" value="Genomic_DNA"/>
</dbReference>
<dbReference type="AlphaFoldDB" id="A0A5B9G0V6"/>
<gene>
    <name evidence="1" type="ORF">FUA48_16200</name>
</gene>
<organism evidence="1 2">
    <name type="scientific">Flavobacterium alkalisoli</name>
    <dbReference type="NCBI Taxonomy" id="2602769"/>
    <lineage>
        <taxon>Bacteria</taxon>
        <taxon>Pseudomonadati</taxon>
        <taxon>Bacteroidota</taxon>
        <taxon>Flavobacteriia</taxon>
        <taxon>Flavobacteriales</taxon>
        <taxon>Flavobacteriaceae</taxon>
        <taxon>Flavobacterium</taxon>
    </lineage>
</organism>
<dbReference type="KEGG" id="fak:FUA48_16200"/>
<name>A0A5B9G0V6_9FLAO</name>